<proteinExistence type="predicted"/>
<dbReference type="InterPro" id="IPR045982">
    <property type="entry name" value="DUF5938"/>
</dbReference>
<dbReference type="RefSeq" id="WP_169141540.1">
    <property type="nucleotide sequence ID" value="NZ_WTVS01000033.1"/>
</dbReference>
<dbReference type="Pfam" id="PF03435">
    <property type="entry name" value="Sacchrp_dh_NADP"/>
    <property type="match status" value="1"/>
</dbReference>
<sequence length="371" mass="40965">METNYEVVVYGASGYTGKLIAWKLAERGIPFIAAGRNLQRLEEEMGRVPELGGHDYRCVAVTHDVASLTELFRGRKVVINVTGPFMQIGEPVVQACLAAGCHYFDTTGEADWMSMLKAEYGKRFAQAGLALCPANSYMWAEGLLAAEIALETPGIDSLEIAYLADSQTSVASTKSFLRMCTKPQYYIKDKTPTMWPYATGYTVTLPGEHELFNALPWGGGGEPVWYQGDKRVRNCRVLVSFRNQVMFKAVMNILERFEKECRELPPDEQERVTNQWGGEVTSVEPPREDPEINRCVLSCYGRGKTASVNVVLRGNSPYIQTGVLGAEAARRVLRGQLQAVGFVSPAQAFGARNLLAALAEEGHLAWQVYSA</sequence>
<feature type="domain" description="Rhodanese" evidence="1">
    <location>
        <begin position="6"/>
        <end position="40"/>
    </location>
</feature>
<dbReference type="InterPro" id="IPR001763">
    <property type="entry name" value="Rhodanese-like_dom"/>
</dbReference>
<evidence type="ECO:0000259" key="1">
    <source>
        <dbReference type="PROSITE" id="PS50206"/>
    </source>
</evidence>
<evidence type="ECO:0000313" key="3">
    <source>
        <dbReference type="Proteomes" id="UP000634522"/>
    </source>
</evidence>
<organism evidence="2 3">
    <name type="scientific">Aromatoleum toluolicum</name>
    <dbReference type="NCBI Taxonomy" id="90060"/>
    <lineage>
        <taxon>Bacteria</taxon>
        <taxon>Pseudomonadati</taxon>
        <taxon>Pseudomonadota</taxon>
        <taxon>Betaproteobacteria</taxon>
        <taxon>Rhodocyclales</taxon>
        <taxon>Rhodocyclaceae</taxon>
        <taxon>Aromatoleum</taxon>
    </lineage>
</organism>
<dbReference type="PANTHER" id="PTHR43781:SF1">
    <property type="entry name" value="SACCHAROPINE DEHYDROGENASE"/>
    <property type="match status" value="1"/>
</dbReference>
<dbReference type="SUPFAM" id="SSF51735">
    <property type="entry name" value="NAD(P)-binding Rossmann-fold domains"/>
    <property type="match status" value="1"/>
</dbReference>
<dbReference type="InterPro" id="IPR005097">
    <property type="entry name" value="Sacchrp_dh_NADP-bd"/>
</dbReference>
<reference evidence="2 3" key="1">
    <citation type="submission" date="2019-12" db="EMBL/GenBank/DDBJ databases">
        <title>Comparative genomics gives insights into the taxonomy of the Azoarcus-Aromatoleum group and reveals separate origins of nif in the plant-associated Azoarcus and non-plant-associated Aromatoleum sub-groups.</title>
        <authorList>
            <person name="Lafos M."/>
            <person name="Maluk M."/>
            <person name="Batista M."/>
            <person name="Junghare M."/>
            <person name="Carmona M."/>
            <person name="Faoro H."/>
            <person name="Cruz L.M."/>
            <person name="Battistoni F."/>
            <person name="De Souza E."/>
            <person name="Pedrosa F."/>
            <person name="Chen W.-M."/>
            <person name="Poole P.S."/>
            <person name="Dixon R.A."/>
            <person name="James E.K."/>
        </authorList>
    </citation>
    <scope>NUCLEOTIDE SEQUENCE [LARGE SCALE GENOMIC DNA]</scope>
    <source>
        <strain evidence="2 3">T</strain>
    </source>
</reference>
<comment type="caution">
    <text evidence="2">The sequence shown here is derived from an EMBL/GenBank/DDBJ whole genome shotgun (WGS) entry which is preliminary data.</text>
</comment>
<name>A0ABX1NHR4_9RHOO</name>
<evidence type="ECO:0000313" key="2">
    <source>
        <dbReference type="EMBL" id="NMF98853.1"/>
    </source>
</evidence>
<dbReference type="Pfam" id="PF19362">
    <property type="entry name" value="DUF5938"/>
    <property type="match status" value="1"/>
</dbReference>
<dbReference type="Gene3D" id="3.40.50.720">
    <property type="entry name" value="NAD(P)-binding Rossmann-like Domain"/>
    <property type="match status" value="1"/>
</dbReference>
<dbReference type="PROSITE" id="PS50206">
    <property type="entry name" value="RHODANESE_3"/>
    <property type="match status" value="1"/>
</dbReference>
<gene>
    <name evidence="2" type="ORF">GPA27_15840</name>
</gene>
<protein>
    <submittedName>
        <fullName evidence="2">Saccharopine dehydrogenase</fullName>
    </submittedName>
</protein>
<dbReference type="EMBL" id="WTVS01000033">
    <property type="protein sequence ID" value="NMF98853.1"/>
    <property type="molecule type" value="Genomic_DNA"/>
</dbReference>
<keyword evidence="3" id="KW-1185">Reference proteome</keyword>
<accession>A0ABX1NHR4</accession>
<dbReference type="InterPro" id="IPR036291">
    <property type="entry name" value="NAD(P)-bd_dom_sf"/>
</dbReference>
<dbReference type="PANTHER" id="PTHR43781">
    <property type="entry name" value="SACCHAROPINE DEHYDROGENASE"/>
    <property type="match status" value="1"/>
</dbReference>
<dbReference type="Proteomes" id="UP000634522">
    <property type="component" value="Unassembled WGS sequence"/>
</dbReference>